<feature type="non-terminal residue" evidence="2">
    <location>
        <position position="1"/>
    </location>
</feature>
<reference evidence="2" key="2">
    <citation type="submission" date="2014-07" db="EMBL/GenBank/DDBJ databases">
        <authorList>
            <person name="Hull J."/>
        </authorList>
    </citation>
    <scope>NUCLEOTIDE SEQUENCE</scope>
</reference>
<dbReference type="InterPro" id="IPR049512">
    <property type="entry name" value="DJR-like_dom"/>
</dbReference>
<evidence type="ECO:0000259" key="1">
    <source>
        <dbReference type="Pfam" id="PF21738"/>
    </source>
</evidence>
<dbReference type="EMBL" id="GBHO01037233">
    <property type="protein sequence ID" value="JAG06371.1"/>
    <property type="molecule type" value="Transcribed_RNA"/>
</dbReference>
<accession>A0A0A9WG43</accession>
<gene>
    <name evidence="2" type="ORF">CM83_27991</name>
</gene>
<proteinExistence type="predicted"/>
<name>A0A0A9WG43_LYGHE</name>
<organism evidence="2">
    <name type="scientific">Lygus hesperus</name>
    <name type="common">Western plant bug</name>
    <dbReference type="NCBI Taxonomy" id="30085"/>
    <lineage>
        <taxon>Eukaryota</taxon>
        <taxon>Metazoa</taxon>
        <taxon>Ecdysozoa</taxon>
        <taxon>Arthropoda</taxon>
        <taxon>Hexapoda</taxon>
        <taxon>Insecta</taxon>
        <taxon>Pterygota</taxon>
        <taxon>Neoptera</taxon>
        <taxon>Paraneoptera</taxon>
        <taxon>Hemiptera</taxon>
        <taxon>Heteroptera</taxon>
        <taxon>Panheteroptera</taxon>
        <taxon>Cimicomorpha</taxon>
        <taxon>Miridae</taxon>
        <taxon>Mirini</taxon>
        <taxon>Lygus</taxon>
    </lineage>
</organism>
<protein>
    <recommendedName>
        <fullName evidence="1">Double jelly roll-like domain-containing protein</fullName>
    </recommendedName>
</protein>
<evidence type="ECO:0000313" key="2">
    <source>
        <dbReference type="EMBL" id="JAG06371.1"/>
    </source>
</evidence>
<dbReference type="AlphaFoldDB" id="A0A0A9WG43"/>
<sequence>VCLPLSMLLGFFETYQKVVINVKQELILLRSRRDENCYLSAAVGSAEPAVAKIELSSLTWHVPYLTLDDHHRLELHRHLQKEKVIRMNFRCLELYEYPLLPTTQKHVWNVKTSSQVEKPRYVILAFQTARKNTVRKFSSRFDHCSVTNAKLFLNSKSYPYDDLNVNFDRNQFAVLYRMYATFQQSYYGVEHNYPLLSLSQYKDKGALIVFDCSKQSESIKSGPIDVMVEFESSAAFPGETTAYCLIIHDKAIEYNPLTNIVHRMV</sequence>
<dbReference type="Pfam" id="PF21738">
    <property type="entry name" value="DJR-like_dom"/>
    <property type="match status" value="1"/>
</dbReference>
<reference evidence="2" key="1">
    <citation type="journal article" date="2014" name="PLoS ONE">
        <title>Transcriptome-Based Identification of ABC Transporters in the Western Tarnished Plant Bug Lygus hesperus.</title>
        <authorList>
            <person name="Hull J.J."/>
            <person name="Chaney K."/>
            <person name="Geib S.M."/>
            <person name="Fabrick J.A."/>
            <person name="Brent C.S."/>
            <person name="Walsh D."/>
            <person name="Lavine L.C."/>
        </authorList>
    </citation>
    <scope>NUCLEOTIDE SEQUENCE</scope>
</reference>
<dbReference type="PANTHER" id="PTHR36159">
    <property type="entry name" value="PROTEIN CBG23766"/>
    <property type="match status" value="1"/>
</dbReference>
<dbReference type="PANTHER" id="PTHR36159:SF1">
    <property type="entry name" value="RETROVIRUS-RELATED POL POLYPROTEIN FROM TRANSPOSON 412-LIKE PROTEIN"/>
    <property type="match status" value="1"/>
</dbReference>
<feature type="domain" description="Double jelly roll-like" evidence="1">
    <location>
        <begin position="2"/>
        <end position="252"/>
    </location>
</feature>